<proteinExistence type="predicted"/>
<dbReference type="InterPro" id="IPR000182">
    <property type="entry name" value="GNAT_dom"/>
</dbReference>
<protein>
    <submittedName>
        <fullName evidence="2">Acetyltransferase (GNAT) family protein</fullName>
    </submittedName>
</protein>
<dbReference type="Proteomes" id="UP000184363">
    <property type="component" value="Unassembled WGS sequence"/>
</dbReference>
<evidence type="ECO:0000313" key="2">
    <source>
        <dbReference type="EMBL" id="SHK16538.1"/>
    </source>
</evidence>
<sequence length="141" mass="14719">MVLPVGAADPARLQAACDEIRAEIDAETGWAAMPVDMPPAPPGAPADPGRYAVAAGPDRYEAIARVTVRRRHARIGLVAVRADRRRRGIGRALLLAVLADLRRAGIEAASADVDEANPAATALAESVGGRRVSSLVELVAR</sequence>
<dbReference type="Pfam" id="PF00583">
    <property type="entry name" value="Acetyltransf_1"/>
    <property type="match status" value="1"/>
</dbReference>
<name>A0A1M6Q8Q5_PSETH</name>
<dbReference type="Gene3D" id="3.40.630.30">
    <property type="match status" value="1"/>
</dbReference>
<dbReference type="SUPFAM" id="SSF55729">
    <property type="entry name" value="Acyl-CoA N-acyltransferases (Nat)"/>
    <property type="match status" value="1"/>
</dbReference>
<reference evidence="2 3" key="1">
    <citation type="submission" date="2016-11" db="EMBL/GenBank/DDBJ databases">
        <authorList>
            <person name="Jaros S."/>
            <person name="Januszkiewicz K."/>
            <person name="Wedrychowicz H."/>
        </authorList>
    </citation>
    <scope>NUCLEOTIDE SEQUENCE [LARGE SCALE GENOMIC DNA]</scope>
    <source>
        <strain evidence="2 3">DSM 43832</strain>
    </source>
</reference>
<gene>
    <name evidence="2" type="ORF">SAMN05443637_103160</name>
</gene>
<dbReference type="AlphaFoldDB" id="A0A1M6Q8Q5"/>
<dbReference type="GO" id="GO:0016747">
    <property type="term" value="F:acyltransferase activity, transferring groups other than amino-acyl groups"/>
    <property type="evidence" value="ECO:0007669"/>
    <property type="project" value="InterPro"/>
</dbReference>
<accession>A0A1M6Q8Q5</accession>
<dbReference type="RefSeq" id="WP_234996973.1">
    <property type="nucleotide sequence ID" value="NZ_FRAP01000003.1"/>
</dbReference>
<feature type="domain" description="N-acetyltransferase" evidence="1">
    <location>
        <begin position="1"/>
        <end position="141"/>
    </location>
</feature>
<evidence type="ECO:0000313" key="3">
    <source>
        <dbReference type="Proteomes" id="UP000184363"/>
    </source>
</evidence>
<dbReference type="InterPro" id="IPR016181">
    <property type="entry name" value="Acyl_CoA_acyltransferase"/>
</dbReference>
<dbReference type="EMBL" id="FRAP01000003">
    <property type="protein sequence ID" value="SHK16538.1"/>
    <property type="molecule type" value="Genomic_DNA"/>
</dbReference>
<dbReference type="STRING" id="1848.SAMN05443637_103160"/>
<evidence type="ECO:0000259" key="1">
    <source>
        <dbReference type="PROSITE" id="PS51186"/>
    </source>
</evidence>
<keyword evidence="3" id="KW-1185">Reference proteome</keyword>
<keyword evidence="2" id="KW-0808">Transferase</keyword>
<dbReference type="PROSITE" id="PS51186">
    <property type="entry name" value="GNAT"/>
    <property type="match status" value="1"/>
</dbReference>
<organism evidence="2 3">
    <name type="scientific">Pseudonocardia thermophila</name>
    <dbReference type="NCBI Taxonomy" id="1848"/>
    <lineage>
        <taxon>Bacteria</taxon>
        <taxon>Bacillati</taxon>
        <taxon>Actinomycetota</taxon>
        <taxon>Actinomycetes</taxon>
        <taxon>Pseudonocardiales</taxon>
        <taxon>Pseudonocardiaceae</taxon>
        <taxon>Pseudonocardia</taxon>
    </lineage>
</organism>